<keyword evidence="1" id="KW-0489">Methyltransferase</keyword>
<dbReference type="AlphaFoldDB" id="A0A2W7SF06"/>
<proteinExistence type="predicted"/>
<dbReference type="PANTHER" id="PTHR43861">
    <property type="entry name" value="TRANS-ACONITATE 2-METHYLTRANSFERASE-RELATED"/>
    <property type="match status" value="1"/>
</dbReference>
<organism evidence="1 2">
    <name type="scientific">Hydrotalea sandarakina</name>
    <dbReference type="NCBI Taxonomy" id="1004304"/>
    <lineage>
        <taxon>Bacteria</taxon>
        <taxon>Pseudomonadati</taxon>
        <taxon>Bacteroidota</taxon>
        <taxon>Chitinophagia</taxon>
        <taxon>Chitinophagales</taxon>
        <taxon>Chitinophagaceae</taxon>
        <taxon>Hydrotalea</taxon>
    </lineage>
</organism>
<dbReference type="SUPFAM" id="SSF53335">
    <property type="entry name" value="S-adenosyl-L-methionine-dependent methyltransferases"/>
    <property type="match status" value="1"/>
</dbReference>
<keyword evidence="2" id="KW-1185">Reference proteome</keyword>
<dbReference type="PANTHER" id="PTHR43861:SF6">
    <property type="entry name" value="METHYLTRANSFERASE TYPE 11"/>
    <property type="match status" value="1"/>
</dbReference>
<name>A0A2W7SF06_9BACT</name>
<dbReference type="CDD" id="cd02440">
    <property type="entry name" value="AdoMet_MTases"/>
    <property type="match status" value="1"/>
</dbReference>
<keyword evidence="1" id="KW-0808">Transferase</keyword>
<dbReference type="EMBL" id="QKZV01000001">
    <property type="protein sequence ID" value="PZX65537.1"/>
    <property type="molecule type" value="Genomic_DNA"/>
</dbReference>
<dbReference type="OrthoDB" id="2370471at2"/>
<dbReference type="InterPro" id="IPR029063">
    <property type="entry name" value="SAM-dependent_MTases_sf"/>
</dbReference>
<evidence type="ECO:0000313" key="1">
    <source>
        <dbReference type="EMBL" id="PZX65537.1"/>
    </source>
</evidence>
<protein>
    <submittedName>
        <fullName evidence="1">Methyltransferase family protein</fullName>
    </submittedName>
</protein>
<dbReference type="Proteomes" id="UP000249720">
    <property type="component" value="Unassembled WGS sequence"/>
</dbReference>
<dbReference type="Pfam" id="PF13489">
    <property type="entry name" value="Methyltransf_23"/>
    <property type="match status" value="1"/>
</dbReference>
<evidence type="ECO:0000313" key="2">
    <source>
        <dbReference type="Proteomes" id="UP000249720"/>
    </source>
</evidence>
<accession>A0A2W7SF06</accession>
<dbReference type="GO" id="GO:0032259">
    <property type="term" value="P:methylation"/>
    <property type="evidence" value="ECO:0007669"/>
    <property type="project" value="UniProtKB-KW"/>
</dbReference>
<dbReference type="GO" id="GO:0008168">
    <property type="term" value="F:methyltransferase activity"/>
    <property type="evidence" value="ECO:0007669"/>
    <property type="project" value="UniProtKB-KW"/>
</dbReference>
<gene>
    <name evidence="1" type="ORF">LX80_00025</name>
</gene>
<reference evidence="1 2" key="1">
    <citation type="submission" date="2018-06" db="EMBL/GenBank/DDBJ databases">
        <title>Genomic Encyclopedia of Archaeal and Bacterial Type Strains, Phase II (KMG-II): from individual species to whole genera.</title>
        <authorList>
            <person name="Goeker M."/>
        </authorList>
    </citation>
    <scope>NUCLEOTIDE SEQUENCE [LARGE SCALE GENOMIC DNA]</scope>
    <source>
        <strain evidence="1 2">DSM 23241</strain>
    </source>
</reference>
<dbReference type="Gene3D" id="3.40.50.150">
    <property type="entry name" value="Vaccinia Virus protein VP39"/>
    <property type="match status" value="1"/>
</dbReference>
<comment type="caution">
    <text evidence="1">The sequence shown here is derived from an EMBL/GenBank/DDBJ whole genome shotgun (WGS) entry which is preliminary data.</text>
</comment>
<sequence length="301" mass="34693">MNQPSIQYSNCPICNSSNISLSLSAIDYTVSQQTFEVWECAECTARFTQKIPDAQHIGPYYQSENYISHSDTHKGLINALYHYVRSITLQQKRKFIEKITKGETKTLLDVGAGTGAFANTMHLAGWQVTGVEVDEGARNIAKNKYQIDLHNVEQLQQLQPASYQVITMWHVLEHVHDLHGYMQNFYKALKPGGKLIIAVPNYTSYDAQYYQQYWAAYDVPRHLYHFSPKSMLWLAQHHQFTIQQYKAMPFDSFYVAMLSEKYKQGKNNLLKAFWVGLLSTLHTLQSVKKCSSVIYVLQKSR</sequence>
<dbReference type="RefSeq" id="WP_111293025.1">
    <property type="nucleotide sequence ID" value="NZ_QKZV01000001.1"/>
</dbReference>